<organism evidence="5 6">
    <name type="scientific">Archangium minus</name>
    <dbReference type="NCBI Taxonomy" id="83450"/>
    <lineage>
        <taxon>Bacteria</taxon>
        <taxon>Pseudomonadati</taxon>
        <taxon>Myxococcota</taxon>
        <taxon>Myxococcia</taxon>
        <taxon>Myxococcales</taxon>
        <taxon>Cystobacterineae</taxon>
        <taxon>Archangiaceae</taxon>
        <taxon>Archangium</taxon>
    </lineage>
</organism>
<dbReference type="PANTHER" id="PTHR43462:SF1">
    <property type="entry name" value="ALANYL-TRNA EDITING PROTEIN AARSD1"/>
    <property type="match status" value="1"/>
</dbReference>
<dbReference type="InterPro" id="IPR018163">
    <property type="entry name" value="Thr/Ala-tRNA-synth_IIc_edit"/>
</dbReference>
<keyword evidence="6" id="KW-1185">Reference proteome</keyword>
<dbReference type="Pfam" id="PF07973">
    <property type="entry name" value="tRNA_SAD"/>
    <property type="match status" value="1"/>
</dbReference>
<dbReference type="InterPro" id="IPR051335">
    <property type="entry name" value="Alanyl-tRNA_Editing_Enzymes"/>
</dbReference>
<sequence length="221" mass="25156">MTRKVFWFEPYRTELETRVRDVNGDNITLEETIFYALSGGQESDHGTIGGHPVREARKSGLDILYTLEAGHGLKPGDPVAIRIDWERRYRLMRLHFAAELVLELVYQKLGSVNKIGAHIAQDKARIDFEYERNITSLLPELTSQVQEIVSSDRPIISAFSDEAAGRRYWEIEGFSRVPCGGTHLKKTGEVGAVELKRKNLGKSKERIEIHLKHDPTHHQPS</sequence>
<comment type="cofactor">
    <cofactor evidence="1">
        <name>Zn(2+)</name>
        <dbReference type="ChEBI" id="CHEBI:29105"/>
    </cofactor>
</comment>
<evidence type="ECO:0000259" key="4">
    <source>
        <dbReference type="SMART" id="SM00863"/>
    </source>
</evidence>
<dbReference type="EMBL" id="CP043494">
    <property type="protein sequence ID" value="WNG43365.1"/>
    <property type="molecule type" value="Genomic_DNA"/>
</dbReference>
<dbReference type="PANTHER" id="PTHR43462">
    <property type="entry name" value="ALANYL-TRNA EDITING PROTEIN"/>
    <property type="match status" value="1"/>
</dbReference>
<keyword evidence="2" id="KW-0479">Metal-binding</keyword>
<proteinExistence type="predicted"/>
<evidence type="ECO:0000256" key="3">
    <source>
        <dbReference type="ARBA" id="ARBA00022833"/>
    </source>
</evidence>
<keyword evidence="3" id="KW-0862">Zinc</keyword>
<dbReference type="SUPFAM" id="SSF55186">
    <property type="entry name" value="ThrRS/AlaRS common domain"/>
    <property type="match status" value="1"/>
</dbReference>
<feature type="domain" description="Threonyl/alanyl tRNA synthetase SAD" evidence="4">
    <location>
        <begin position="166"/>
        <end position="208"/>
    </location>
</feature>
<dbReference type="Gene3D" id="2.40.30.130">
    <property type="match status" value="1"/>
</dbReference>
<dbReference type="Gene3D" id="3.30.980.10">
    <property type="entry name" value="Threonyl-trna Synthetase, Chain A, domain 2"/>
    <property type="match status" value="1"/>
</dbReference>
<dbReference type="SUPFAM" id="SSF50447">
    <property type="entry name" value="Translation proteins"/>
    <property type="match status" value="1"/>
</dbReference>
<reference evidence="5 6" key="1">
    <citation type="submission" date="2019-08" db="EMBL/GenBank/DDBJ databases">
        <title>Archangium and Cystobacter genomes.</title>
        <authorList>
            <person name="Chen I.-C.K."/>
            <person name="Wielgoss S."/>
        </authorList>
    </citation>
    <scope>NUCLEOTIDE SEQUENCE [LARGE SCALE GENOMIC DNA]</scope>
    <source>
        <strain evidence="5 6">Cbm 6</strain>
    </source>
</reference>
<accession>A0ABY9WLR1</accession>
<protein>
    <submittedName>
        <fullName evidence="5">Alanyl-tRNA editing protein</fullName>
    </submittedName>
</protein>
<name>A0ABY9WLR1_9BACT</name>
<dbReference type="RefSeq" id="WP_395814139.1">
    <property type="nucleotide sequence ID" value="NZ_CP043494.1"/>
</dbReference>
<evidence type="ECO:0000313" key="5">
    <source>
        <dbReference type="EMBL" id="WNG43365.1"/>
    </source>
</evidence>
<dbReference type="SMART" id="SM00863">
    <property type="entry name" value="tRNA_SAD"/>
    <property type="match status" value="1"/>
</dbReference>
<evidence type="ECO:0000313" key="6">
    <source>
        <dbReference type="Proteomes" id="UP001611383"/>
    </source>
</evidence>
<evidence type="ECO:0000256" key="1">
    <source>
        <dbReference type="ARBA" id="ARBA00001947"/>
    </source>
</evidence>
<gene>
    <name evidence="5" type="ORF">F0U60_04085</name>
</gene>
<dbReference type="InterPro" id="IPR009000">
    <property type="entry name" value="Transl_B-barrel_sf"/>
</dbReference>
<dbReference type="InterPro" id="IPR012947">
    <property type="entry name" value="tRNA_SAD"/>
</dbReference>
<evidence type="ECO:0000256" key="2">
    <source>
        <dbReference type="ARBA" id="ARBA00022723"/>
    </source>
</evidence>
<dbReference type="Proteomes" id="UP001611383">
    <property type="component" value="Chromosome"/>
</dbReference>